<protein>
    <submittedName>
        <fullName evidence="3">Uncharacterized protein</fullName>
    </submittedName>
</protein>
<dbReference type="GO" id="GO:0016757">
    <property type="term" value="F:glycosyltransferase activity"/>
    <property type="evidence" value="ECO:0007669"/>
    <property type="project" value="InterPro"/>
</dbReference>
<reference evidence="3 4" key="1">
    <citation type="journal article" date="2018" name="Nat. Biotechnol.">
        <title>A standardized bacterial taxonomy based on genome phylogeny substantially revises the tree of life.</title>
        <authorList>
            <person name="Parks D.H."/>
            <person name="Chuvochina M."/>
            <person name="Waite D.W."/>
            <person name="Rinke C."/>
            <person name="Skarshewski A."/>
            <person name="Chaumeil P.A."/>
            <person name="Hugenholtz P."/>
        </authorList>
    </citation>
    <scope>NUCLEOTIDE SEQUENCE [LARGE SCALE GENOMIC DNA]</scope>
    <source>
        <strain evidence="3">UBA9015</strain>
    </source>
</reference>
<evidence type="ECO:0000259" key="2">
    <source>
        <dbReference type="Pfam" id="PF13439"/>
    </source>
</evidence>
<dbReference type="InterPro" id="IPR028098">
    <property type="entry name" value="Glyco_trans_4-like_N"/>
</dbReference>
<dbReference type="Pfam" id="PF13439">
    <property type="entry name" value="Glyco_transf_4"/>
    <property type="match status" value="1"/>
</dbReference>
<dbReference type="SUPFAM" id="SSF53756">
    <property type="entry name" value="UDP-Glycosyltransferase/glycogen phosphorylase"/>
    <property type="match status" value="1"/>
</dbReference>
<feature type="domain" description="Glycosyl transferase family 1" evidence="1">
    <location>
        <begin position="286"/>
        <end position="390"/>
    </location>
</feature>
<dbReference type="AlphaFoldDB" id="A0A3D0WBT7"/>
<dbReference type="CDD" id="cd03801">
    <property type="entry name" value="GT4_PimA-like"/>
    <property type="match status" value="1"/>
</dbReference>
<accession>A0A3D0WBT7</accession>
<dbReference type="Proteomes" id="UP000262699">
    <property type="component" value="Unassembled WGS sequence"/>
</dbReference>
<comment type="caution">
    <text evidence="3">The sequence shown here is derived from an EMBL/GenBank/DDBJ whole genome shotgun (WGS) entry which is preliminary data.</text>
</comment>
<sequence length="511" mass="56652">MWGPAWAYPFDRSVRRSQTHWAYRAACSASASCRSARWMKTISLPRLACLHATPPFHRSAGLIRQWSTGTSKARWPHSNRELSMKIVMLCEFYNEELDYQEVMLAKYYRSLCHEVVVIAGATTSVHDYMSGRDGPHAQTIQEGRYARIYRMPIRMTLMKKIVVYQSVRKIIDIERPDLLYFHDIIPNMLEGLNYLRKNPEVCAIMDYHADFSNSGATRLSRLLLHRLSRRLVLARIRSRLSAILPIVPGSQRFLADLYGVPATETELFPLGVDMLEVAATHESGARTTIRRTLGIPDDALVIFTGGKLTPLKRTEEVLRAVALLDDPRIHVIVVGSVTGNPDYETLLREIPAKSVHFVGWQDRLGVYRHQAASDLAIFPASQSVLWQQSTGMGLPLVVSEGSGSGRARQDVGYMNRGNIHVLDPAQELAPQIAAFLSACHDDPGILSGMSAAAEAVTRTLLSYDRLARRTIEITNMHRQSHGAAPLAVDACAPADHCSATGSGGSKAALAT</sequence>
<feature type="domain" description="Glycosyltransferase subfamily 4-like N-terminal" evidence="2">
    <location>
        <begin position="104"/>
        <end position="273"/>
    </location>
</feature>
<name>A0A3D0WBT7_9SPHN</name>
<proteinExistence type="predicted"/>
<dbReference type="InterPro" id="IPR001296">
    <property type="entry name" value="Glyco_trans_1"/>
</dbReference>
<evidence type="ECO:0000313" key="3">
    <source>
        <dbReference type="EMBL" id="HCB76082.1"/>
    </source>
</evidence>
<dbReference type="Gene3D" id="3.40.50.2000">
    <property type="entry name" value="Glycogen Phosphorylase B"/>
    <property type="match status" value="2"/>
</dbReference>
<organism evidence="3 4">
    <name type="scientific">Sphingomonas bacterium</name>
    <dbReference type="NCBI Taxonomy" id="1895847"/>
    <lineage>
        <taxon>Bacteria</taxon>
        <taxon>Pseudomonadati</taxon>
        <taxon>Pseudomonadota</taxon>
        <taxon>Alphaproteobacteria</taxon>
        <taxon>Sphingomonadales</taxon>
        <taxon>Sphingomonadaceae</taxon>
        <taxon>Sphingomonas</taxon>
    </lineage>
</organism>
<evidence type="ECO:0000259" key="1">
    <source>
        <dbReference type="Pfam" id="PF00534"/>
    </source>
</evidence>
<dbReference type="InterPro" id="IPR050194">
    <property type="entry name" value="Glycosyltransferase_grp1"/>
</dbReference>
<dbReference type="PANTHER" id="PTHR45947">
    <property type="entry name" value="SULFOQUINOVOSYL TRANSFERASE SQD2"/>
    <property type="match status" value="1"/>
</dbReference>
<evidence type="ECO:0000313" key="4">
    <source>
        <dbReference type="Proteomes" id="UP000262699"/>
    </source>
</evidence>
<dbReference type="Pfam" id="PF00534">
    <property type="entry name" value="Glycos_transf_1"/>
    <property type="match status" value="1"/>
</dbReference>
<gene>
    <name evidence="3" type="ORF">DEP91_07880</name>
</gene>
<dbReference type="PANTHER" id="PTHR45947:SF3">
    <property type="entry name" value="SULFOQUINOVOSYL TRANSFERASE SQD2"/>
    <property type="match status" value="1"/>
</dbReference>
<dbReference type="EMBL" id="DOYJ01000219">
    <property type="protein sequence ID" value="HCB76082.1"/>
    <property type="molecule type" value="Genomic_DNA"/>
</dbReference>